<comment type="caution">
    <text evidence="3">The sequence shown here is derived from an EMBL/GenBank/DDBJ whole genome shotgun (WGS) entry which is preliminary data.</text>
</comment>
<evidence type="ECO:0000256" key="1">
    <source>
        <dbReference type="SAM" id="MobiDB-lite"/>
    </source>
</evidence>
<organism evidence="3 4">
    <name type="scientific">Rhizophagus irregularis</name>
    <dbReference type="NCBI Taxonomy" id="588596"/>
    <lineage>
        <taxon>Eukaryota</taxon>
        <taxon>Fungi</taxon>
        <taxon>Fungi incertae sedis</taxon>
        <taxon>Mucoromycota</taxon>
        <taxon>Glomeromycotina</taxon>
        <taxon>Glomeromycetes</taxon>
        <taxon>Glomerales</taxon>
        <taxon>Glomeraceae</taxon>
        <taxon>Rhizophagus</taxon>
    </lineage>
</organism>
<dbReference type="EMBL" id="LLXH01001191">
    <property type="protein sequence ID" value="PKC60157.1"/>
    <property type="molecule type" value="Genomic_DNA"/>
</dbReference>
<keyword evidence="2" id="KW-0812">Transmembrane</keyword>
<reference evidence="3 4" key="2">
    <citation type="submission" date="2017-10" db="EMBL/GenBank/DDBJ databases">
        <title>Genome analyses suggest a sexual origin of heterokaryosis in a supposedly ancient asexual fungus.</title>
        <authorList>
            <person name="Corradi N."/>
            <person name="Sedzielewska K."/>
            <person name="Noel J."/>
            <person name="Charron P."/>
            <person name="Farinelli L."/>
            <person name="Marton T."/>
            <person name="Kruger M."/>
            <person name="Pelin A."/>
            <person name="Brachmann A."/>
            <person name="Corradi N."/>
        </authorList>
    </citation>
    <scope>NUCLEOTIDE SEQUENCE [LARGE SCALE GENOMIC DNA]</scope>
    <source>
        <strain evidence="3 4">A1</strain>
    </source>
</reference>
<accession>A0A2N0RA28</accession>
<evidence type="ECO:0000256" key="2">
    <source>
        <dbReference type="SAM" id="Phobius"/>
    </source>
</evidence>
<proteinExistence type="predicted"/>
<evidence type="ECO:0000313" key="4">
    <source>
        <dbReference type="Proteomes" id="UP000232688"/>
    </source>
</evidence>
<keyword evidence="2" id="KW-0472">Membrane</keyword>
<protein>
    <submittedName>
        <fullName evidence="3">Uncharacterized protein</fullName>
    </submittedName>
</protein>
<evidence type="ECO:0000313" key="3">
    <source>
        <dbReference type="EMBL" id="PKC60157.1"/>
    </source>
</evidence>
<gene>
    <name evidence="3" type="ORF">RhiirA1_468442</name>
</gene>
<reference evidence="3 4" key="1">
    <citation type="submission" date="2017-10" db="EMBL/GenBank/DDBJ databases">
        <title>Extensive intraspecific genome diversity in a model arbuscular mycorrhizal fungus.</title>
        <authorList>
            <person name="Chen E.C.H."/>
            <person name="Morin E."/>
            <person name="Baudet D."/>
            <person name="Noel J."/>
            <person name="Ndikumana S."/>
            <person name="Charron P."/>
            <person name="St-Onge C."/>
            <person name="Giorgi J."/>
            <person name="Grigoriev I.V."/>
            <person name="Roux C."/>
            <person name="Martin F.M."/>
            <person name="Corradi N."/>
        </authorList>
    </citation>
    <scope>NUCLEOTIDE SEQUENCE [LARGE SCALE GENOMIC DNA]</scope>
    <source>
        <strain evidence="3 4">A1</strain>
    </source>
</reference>
<name>A0A2N0RA28_9GLOM</name>
<feature type="region of interest" description="Disordered" evidence="1">
    <location>
        <begin position="152"/>
        <end position="175"/>
    </location>
</feature>
<keyword evidence="2" id="KW-1133">Transmembrane helix</keyword>
<dbReference type="Proteomes" id="UP000232688">
    <property type="component" value="Unassembled WGS sequence"/>
</dbReference>
<feature type="transmembrane region" description="Helical" evidence="2">
    <location>
        <begin position="40"/>
        <end position="58"/>
    </location>
</feature>
<feature type="compositionally biased region" description="Acidic residues" evidence="1">
    <location>
        <begin position="157"/>
        <end position="175"/>
    </location>
</feature>
<dbReference type="AlphaFoldDB" id="A0A2N0RA28"/>
<sequence length="175" mass="20473">MDKNPVNLPVLPPDDNVKADHDIPKRWTNEDMVKRLVTKSFQNGQFGIIVIGVFIRWYDRKSTVKERRERDKWQLWMDVSEIELIKVCPWKILTYCKSQRIWKIYAEKGNGKILFRTFRELVFSDYVGSSYLSVPDPLGHGWSLDGLVEKETNMSKEEEDEALSEIEDPPNEGVP</sequence>
<dbReference type="VEuPathDB" id="FungiDB:RhiirA1_468442"/>